<protein>
    <submittedName>
        <fullName evidence="1">Uncharacterized protein</fullName>
    </submittedName>
</protein>
<feature type="non-terminal residue" evidence="1">
    <location>
        <position position="61"/>
    </location>
</feature>
<accession>X1I1S3</accession>
<dbReference type="EMBL" id="BARU01030414">
    <property type="protein sequence ID" value="GAH63270.1"/>
    <property type="molecule type" value="Genomic_DNA"/>
</dbReference>
<reference evidence="1" key="1">
    <citation type="journal article" date="2014" name="Front. Microbiol.">
        <title>High frequency of phylogenetically diverse reductive dehalogenase-homologous genes in deep subseafloor sedimentary metagenomes.</title>
        <authorList>
            <person name="Kawai M."/>
            <person name="Futagami T."/>
            <person name="Toyoda A."/>
            <person name="Takaki Y."/>
            <person name="Nishi S."/>
            <person name="Hori S."/>
            <person name="Arai W."/>
            <person name="Tsubouchi T."/>
            <person name="Morono Y."/>
            <person name="Uchiyama I."/>
            <person name="Ito T."/>
            <person name="Fujiyama A."/>
            <person name="Inagaki F."/>
            <person name="Takami H."/>
        </authorList>
    </citation>
    <scope>NUCLEOTIDE SEQUENCE</scope>
    <source>
        <strain evidence="1">Expedition CK06-06</strain>
    </source>
</reference>
<gene>
    <name evidence="1" type="ORF">S03H2_48261</name>
</gene>
<evidence type="ECO:0000313" key="1">
    <source>
        <dbReference type="EMBL" id="GAH63270.1"/>
    </source>
</evidence>
<proteinExistence type="predicted"/>
<sequence length="61" mass="7543">MNNKLMNQMIMYYEIHRLNREDCLKASQIARKLGIDRRTIKKYLNMSEEEYLKFLEKQSDR</sequence>
<organism evidence="1">
    <name type="scientific">marine sediment metagenome</name>
    <dbReference type="NCBI Taxonomy" id="412755"/>
    <lineage>
        <taxon>unclassified sequences</taxon>
        <taxon>metagenomes</taxon>
        <taxon>ecological metagenomes</taxon>
    </lineage>
</organism>
<name>X1I1S3_9ZZZZ</name>
<comment type="caution">
    <text evidence="1">The sequence shown here is derived from an EMBL/GenBank/DDBJ whole genome shotgun (WGS) entry which is preliminary data.</text>
</comment>
<dbReference type="AlphaFoldDB" id="X1I1S3"/>
<dbReference type="Gene3D" id="1.10.10.60">
    <property type="entry name" value="Homeodomain-like"/>
    <property type="match status" value="1"/>
</dbReference>